<dbReference type="PROSITE" id="PS51257">
    <property type="entry name" value="PROKAR_LIPOPROTEIN"/>
    <property type="match status" value="1"/>
</dbReference>
<dbReference type="Proteomes" id="UP000189739">
    <property type="component" value="Unassembled WGS sequence"/>
</dbReference>
<evidence type="ECO:0000313" key="3">
    <source>
        <dbReference type="Proteomes" id="UP000189739"/>
    </source>
</evidence>
<name>A0A1S9P6E0_9SPHI</name>
<organism evidence="2 3">
    <name type="scientific">Mucilaginibacter pedocola</name>
    <dbReference type="NCBI Taxonomy" id="1792845"/>
    <lineage>
        <taxon>Bacteria</taxon>
        <taxon>Pseudomonadati</taxon>
        <taxon>Bacteroidota</taxon>
        <taxon>Sphingobacteriia</taxon>
        <taxon>Sphingobacteriales</taxon>
        <taxon>Sphingobacteriaceae</taxon>
        <taxon>Mucilaginibacter</taxon>
    </lineage>
</organism>
<accession>A0A1S9P6E0</accession>
<protein>
    <recommendedName>
        <fullName evidence="1">SusE outer membrane protein domain-containing protein</fullName>
    </recommendedName>
</protein>
<proteinExistence type="predicted"/>
<sequence>MKKIFYSLLACVVAVMVVSGCKKDKTLNHTNVSAVSTLFAPENNKFVKIASGASGAVSFEWEQARAEDNGLVLYEVAFDKEGGDFSHPLYSTPSDGNGLYNKLSLSFSDLNKIATSAGVKPQESGKVIWTVMSSKGINVQKSAQVRTVEIQRPAGFTDIPTELYLTGSATEGGEDLSKAIKLKLTAPGKFEAFTSLKAGTYHFADRNTGTPSTFSYDGTKLTEEGNTTVTGATKVQRIEVDFNVASFKVTEVVSVGLWFAADNKIWYDLPYKAAGVWEIDGASVVFHQESWGRDERYKFRFTFKDAAGATSTQYYGSVNSDNSRPDANTPASFYYMVPVNSNQYDYCFKFTGAADNKTADIKVDFSANGPAYTHSVTVK</sequence>
<dbReference type="InterPro" id="IPR025970">
    <property type="entry name" value="SusE"/>
</dbReference>
<evidence type="ECO:0000313" key="2">
    <source>
        <dbReference type="EMBL" id="OOQ56520.1"/>
    </source>
</evidence>
<dbReference type="Pfam" id="PF14292">
    <property type="entry name" value="SusE"/>
    <property type="match status" value="1"/>
</dbReference>
<dbReference type="AlphaFoldDB" id="A0A1S9P6E0"/>
<reference evidence="2 3" key="1">
    <citation type="submission" date="2016-07" db="EMBL/GenBank/DDBJ databases">
        <title>Genomic analysis of zinc-resistant bacterium Mucilaginibacter pedocola TBZ30.</title>
        <authorList>
            <person name="Huang J."/>
            <person name="Tang J."/>
        </authorList>
    </citation>
    <scope>NUCLEOTIDE SEQUENCE [LARGE SCALE GENOMIC DNA]</scope>
    <source>
        <strain evidence="2 3">TBZ30</strain>
    </source>
</reference>
<dbReference type="STRING" id="1792845.BC343_18935"/>
<dbReference type="RefSeq" id="WP_078351478.1">
    <property type="nucleotide sequence ID" value="NZ_MBTF01000039.1"/>
</dbReference>
<comment type="caution">
    <text evidence="2">The sequence shown here is derived from an EMBL/GenBank/DDBJ whole genome shotgun (WGS) entry which is preliminary data.</text>
</comment>
<feature type="domain" description="SusE outer membrane protein" evidence="1">
    <location>
        <begin position="23"/>
        <end position="131"/>
    </location>
</feature>
<dbReference type="EMBL" id="MBTF01000039">
    <property type="protein sequence ID" value="OOQ56520.1"/>
    <property type="molecule type" value="Genomic_DNA"/>
</dbReference>
<gene>
    <name evidence="2" type="ORF">BC343_18935</name>
</gene>
<dbReference type="OrthoDB" id="631295at2"/>
<keyword evidence="3" id="KW-1185">Reference proteome</keyword>
<evidence type="ECO:0000259" key="1">
    <source>
        <dbReference type="Pfam" id="PF14292"/>
    </source>
</evidence>